<dbReference type="STRING" id="1440763.BJI69_20880"/>
<dbReference type="Gene3D" id="1.20.1250.20">
    <property type="entry name" value="MFS general substrate transporter like domains"/>
    <property type="match status" value="1"/>
</dbReference>
<accession>A0A1L3EYK3</accession>
<dbReference type="PANTHER" id="PTHR23517:SF2">
    <property type="entry name" value="MULTIDRUG RESISTANCE PROTEIN MDTH"/>
    <property type="match status" value="1"/>
</dbReference>
<comment type="subcellular location">
    <subcellularLocation>
        <location evidence="2">Cell membrane</location>
        <topology evidence="2">Multi-pass membrane protein</topology>
    </subcellularLocation>
</comment>
<keyword evidence="8 9" id="KW-0472">Membrane</keyword>
<dbReference type="InterPro" id="IPR020846">
    <property type="entry name" value="MFS_dom"/>
</dbReference>
<feature type="transmembrane region" description="Helical" evidence="9">
    <location>
        <begin position="165"/>
        <end position="184"/>
    </location>
</feature>
<dbReference type="OrthoDB" id="9764259at2"/>
<dbReference type="Proteomes" id="UP000182987">
    <property type="component" value="Chromosome"/>
</dbReference>
<dbReference type="PRINTS" id="PR01035">
    <property type="entry name" value="TCRTETA"/>
</dbReference>
<feature type="transmembrane region" description="Helical" evidence="9">
    <location>
        <begin position="215"/>
        <end position="232"/>
    </location>
</feature>
<dbReference type="InterPro" id="IPR050171">
    <property type="entry name" value="MFS_Transporters"/>
</dbReference>
<feature type="transmembrane region" description="Helical" evidence="9">
    <location>
        <begin position="252"/>
        <end position="269"/>
    </location>
</feature>
<comment type="function">
    <text evidence="1">Resistance to tetracycline by an active tetracycline efflux. This is an energy-dependent process that decreases the accumulation of the antibiotic in whole cells. This protein functions as a metal-tetracycline/H(+) antiporter.</text>
</comment>
<gene>
    <name evidence="11" type="ORF">BJI69_20880</name>
</gene>
<evidence type="ECO:0000256" key="2">
    <source>
        <dbReference type="ARBA" id="ARBA00004651"/>
    </source>
</evidence>
<evidence type="ECO:0000313" key="11">
    <source>
        <dbReference type="EMBL" id="APG06112.1"/>
    </source>
</evidence>
<evidence type="ECO:0000256" key="7">
    <source>
        <dbReference type="ARBA" id="ARBA00022989"/>
    </source>
</evidence>
<dbReference type="InterPro" id="IPR011701">
    <property type="entry name" value="MFS"/>
</dbReference>
<feature type="transmembrane region" description="Helical" evidence="9">
    <location>
        <begin position="360"/>
        <end position="384"/>
    </location>
</feature>
<dbReference type="PROSITE" id="PS00216">
    <property type="entry name" value="SUGAR_TRANSPORT_1"/>
    <property type="match status" value="1"/>
</dbReference>
<name>A0A1L3EYK3_9GAMM</name>
<dbReference type="GO" id="GO:0022857">
    <property type="term" value="F:transmembrane transporter activity"/>
    <property type="evidence" value="ECO:0007669"/>
    <property type="project" value="InterPro"/>
</dbReference>
<evidence type="ECO:0000256" key="6">
    <source>
        <dbReference type="ARBA" id="ARBA00022692"/>
    </source>
</evidence>
<dbReference type="AlphaFoldDB" id="A0A1L3EYK3"/>
<dbReference type="InterPro" id="IPR005829">
    <property type="entry name" value="Sugar_transporter_CS"/>
</dbReference>
<keyword evidence="6 9" id="KW-0812">Transmembrane</keyword>
<feature type="transmembrane region" description="Helical" evidence="9">
    <location>
        <begin position="45"/>
        <end position="65"/>
    </location>
</feature>
<sequence length="409" mass="42037">MNLLTLLRKPASLAALLFLFISIGDGVMLPFFALWAQKDAGVPTAWIGVLFGCYAGGELLATPLLGGIADRLGRKPVLLASTLGVGGGFLLLSFCHGVIATAAVLLLIGVFESVLHPTAFTVIGDVVPQDETRHYFAVARVLSGIGRAIGPALGAWLVLRSLSTVFVGSAVALLVAASLVAFLLPETRGIGTSDEEDEDEEGFSALLPALRDRRLGGLLLCFMLLELSGSWVETVLPLSVHASGTLSPSGVGLLFTFGALLTSVLLIPVTRLTKTISARVLVLASAAILIVAFGVLLASPSLIALVVAMTCFSAADMLCGPLIPSAVNELAAPKTRATYMAAVSVANDLKDTVGPASGTMLFAVAASLPWVAGIPLVGVAAWGLASALSRRVIADESAPTTAEADSRAV</sequence>
<evidence type="ECO:0000256" key="9">
    <source>
        <dbReference type="SAM" id="Phobius"/>
    </source>
</evidence>
<dbReference type="Pfam" id="PF07690">
    <property type="entry name" value="MFS_1"/>
    <property type="match status" value="1"/>
</dbReference>
<keyword evidence="7 9" id="KW-1133">Transmembrane helix</keyword>
<feature type="domain" description="Major facilitator superfamily (MFS) profile" evidence="10">
    <location>
        <begin position="11"/>
        <end position="390"/>
    </location>
</feature>
<proteinExistence type="inferred from homology"/>
<dbReference type="PANTHER" id="PTHR23517">
    <property type="entry name" value="RESISTANCE PROTEIN MDTM, PUTATIVE-RELATED-RELATED"/>
    <property type="match status" value="1"/>
</dbReference>
<evidence type="ECO:0000259" key="10">
    <source>
        <dbReference type="PROSITE" id="PS50850"/>
    </source>
</evidence>
<evidence type="ECO:0000256" key="1">
    <source>
        <dbReference type="ARBA" id="ARBA00003279"/>
    </source>
</evidence>
<dbReference type="SUPFAM" id="SSF103473">
    <property type="entry name" value="MFS general substrate transporter"/>
    <property type="match status" value="1"/>
</dbReference>
<feature type="transmembrane region" description="Helical" evidence="9">
    <location>
        <begin position="281"/>
        <end position="308"/>
    </location>
</feature>
<evidence type="ECO:0000256" key="3">
    <source>
        <dbReference type="ARBA" id="ARBA00007520"/>
    </source>
</evidence>
<dbReference type="EMBL" id="CP017480">
    <property type="protein sequence ID" value="APG06112.1"/>
    <property type="molecule type" value="Genomic_DNA"/>
</dbReference>
<keyword evidence="5" id="KW-1003">Cell membrane</keyword>
<keyword evidence="12" id="KW-1185">Reference proteome</keyword>
<evidence type="ECO:0000256" key="8">
    <source>
        <dbReference type="ARBA" id="ARBA00023136"/>
    </source>
</evidence>
<reference evidence="12" key="1">
    <citation type="submission" date="2016-09" db="EMBL/GenBank/DDBJ databases">
        <authorList>
            <person name="Lysoe E."/>
        </authorList>
    </citation>
    <scope>NUCLEOTIDE SEQUENCE [LARGE SCALE GENOMIC DNA]</scope>
    <source>
        <strain evidence="12">LJ96T</strain>
    </source>
</reference>
<dbReference type="InterPro" id="IPR001958">
    <property type="entry name" value="Tet-R_TetA/multi-R_MdtG-like"/>
</dbReference>
<dbReference type="RefSeq" id="WP_071925055.1">
    <property type="nucleotide sequence ID" value="NZ_CP017480.1"/>
</dbReference>
<evidence type="ECO:0000313" key="12">
    <source>
        <dbReference type="Proteomes" id="UP000182987"/>
    </source>
</evidence>
<evidence type="ECO:0000256" key="4">
    <source>
        <dbReference type="ARBA" id="ARBA00022448"/>
    </source>
</evidence>
<comment type="similarity">
    <text evidence="3">Belongs to the major facilitator superfamily. TCR/Tet family.</text>
</comment>
<dbReference type="PROSITE" id="PS50850">
    <property type="entry name" value="MFS"/>
    <property type="match status" value="1"/>
</dbReference>
<dbReference type="InterPro" id="IPR036259">
    <property type="entry name" value="MFS_trans_sf"/>
</dbReference>
<keyword evidence="4" id="KW-0813">Transport</keyword>
<dbReference type="GO" id="GO:0005886">
    <property type="term" value="C:plasma membrane"/>
    <property type="evidence" value="ECO:0007669"/>
    <property type="project" value="UniProtKB-SubCell"/>
</dbReference>
<dbReference type="KEGG" id="lrz:BJI69_20880"/>
<protein>
    <recommendedName>
        <fullName evidence="10">Major facilitator superfamily (MFS) profile domain-containing protein</fullName>
    </recommendedName>
</protein>
<feature type="transmembrane region" description="Helical" evidence="9">
    <location>
        <begin position="77"/>
        <end position="99"/>
    </location>
</feature>
<feature type="transmembrane region" description="Helical" evidence="9">
    <location>
        <begin position="12"/>
        <end position="33"/>
    </location>
</feature>
<organism evidence="11 12">
    <name type="scientific">Luteibacter rhizovicinus DSM 16549</name>
    <dbReference type="NCBI Taxonomy" id="1440763"/>
    <lineage>
        <taxon>Bacteria</taxon>
        <taxon>Pseudomonadati</taxon>
        <taxon>Pseudomonadota</taxon>
        <taxon>Gammaproteobacteria</taxon>
        <taxon>Lysobacterales</taxon>
        <taxon>Rhodanobacteraceae</taxon>
        <taxon>Luteibacter</taxon>
    </lineage>
</organism>
<evidence type="ECO:0000256" key="5">
    <source>
        <dbReference type="ARBA" id="ARBA00022475"/>
    </source>
</evidence>